<dbReference type="EMBL" id="ML996082">
    <property type="protein sequence ID" value="KAF2155785.1"/>
    <property type="molecule type" value="Genomic_DNA"/>
</dbReference>
<comment type="subcellular location">
    <subcellularLocation>
        <location evidence="1">Cytoplasm</location>
        <location evidence="1">Cytoskeleton</location>
    </subcellularLocation>
</comment>
<dbReference type="PANTHER" id="PTHR12688">
    <property type="entry name" value="DYNEIN LIGHT INTERMEDIATE CHAIN"/>
    <property type="match status" value="1"/>
</dbReference>
<dbReference type="GO" id="GO:0045504">
    <property type="term" value="F:dynein heavy chain binding"/>
    <property type="evidence" value="ECO:0007669"/>
    <property type="project" value="TreeGrafter"/>
</dbReference>
<feature type="compositionally biased region" description="Polar residues" evidence="10">
    <location>
        <begin position="378"/>
        <end position="403"/>
    </location>
</feature>
<keyword evidence="3" id="KW-0963">Cytoplasm</keyword>
<reference evidence="11" key="1">
    <citation type="journal article" date="2020" name="Stud. Mycol.">
        <title>101 Dothideomycetes genomes: a test case for predicting lifestyles and emergence of pathogens.</title>
        <authorList>
            <person name="Haridas S."/>
            <person name="Albert R."/>
            <person name="Binder M."/>
            <person name="Bloem J."/>
            <person name="Labutti K."/>
            <person name="Salamov A."/>
            <person name="Andreopoulos B."/>
            <person name="Baker S."/>
            <person name="Barry K."/>
            <person name="Bills G."/>
            <person name="Bluhm B."/>
            <person name="Cannon C."/>
            <person name="Castanera R."/>
            <person name="Culley D."/>
            <person name="Daum C."/>
            <person name="Ezra D."/>
            <person name="Gonzalez J."/>
            <person name="Henrissat B."/>
            <person name="Kuo A."/>
            <person name="Liang C."/>
            <person name="Lipzen A."/>
            <person name="Lutzoni F."/>
            <person name="Magnuson J."/>
            <person name="Mondo S."/>
            <person name="Nolan M."/>
            <person name="Ohm R."/>
            <person name="Pangilinan J."/>
            <person name="Park H.-J."/>
            <person name="Ramirez L."/>
            <person name="Alfaro M."/>
            <person name="Sun H."/>
            <person name="Tritt A."/>
            <person name="Yoshinaga Y."/>
            <person name="Zwiers L.-H."/>
            <person name="Turgeon B."/>
            <person name="Goodwin S."/>
            <person name="Spatafora J."/>
            <person name="Crous P."/>
            <person name="Grigoriev I."/>
        </authorList>
    </citation>
    <scope>NUCLEOTIDE SEQUENCE</scope>
    <source>
        <strain evidence="11">CBS 260.36</strain>
    </source>
</reference>
<keyword evidence="8" id="KW-0505">Motor protein</keyword>
<feature type="region of interest" description="Disordered" evidence="10">
    <location>
        <begin position="358"/>
        <end position="409"/>
    </location>
</feature>
<dbReference type="GO" id="GO:0005868">
    <property type="term" value="C:cytoplasmic dynein complex"/>
    <property type="evidence" value="ECO:0007669"/>
    <property type="project" value="InterPro"/>
</dbReference>
<dbReference type="PANTHER" id="PTHR12688:SF0">
    <property type="entry name" value="DYNEIN LIGHT INTERMEDIATE CHAIN"/>
    <property type="match status" value="1"/>
</dbReference>
<evidence type="ECO:0000256" key="1">
    <source>
        <dbReference type="ARBA" id="ARBA00004245"/>
    </source>
</evidence>
<evidence type="ECO:0000313" key="11">
    <source>
        <dbReference type="EMBL" id="KAF2155785.1"/>
    </source>
</evidence>
<feature type="compositionally biased region" description="Low complexity" evidence="10">
    <location>
        <begin position="73"/>
        <end position="84"/>
    </location>
</feature>
<dbReference type="GO" id="GO:0000226">
    <property type="term" value="P:microtubule cytoskeleton organization"/>
    <property type="evidence" value="ECO:0007669"/>
    <property type="project" value="TreeGrafter"/>
</dbReference>
<name>A0A9P4J9U5_9PEZI</name>
<feature type="compositionally biased region" description="Low complexity" evidence="10">
    <location>
        <begin position="439"/>
        <end position="454"/>
    </location>
</feature>
<dbReference type="Pfam" id="PF05783">
    <property type="entry name" value="DLIC"/>
    <property type="match status" value="1"/>
</dbReference>
<feature type="compositionally biased region" description="Polar residues" evidence="10">
    <location>
        <begin position="358"/>
        <end position="370"/>
    </location>
</feature>
<dbReference type="GO" id="GO:0007018">
    <property type="term" value="P:microtubule-based movement"/>
    <property type="evidence" value="ECO:0007669"/>
    <property type="project" value="InterPro"/>
</dbReference>
<keyword evidence="4" id="KW-0493">Microtubule</keyword>
<evidence type="ECO:0000256" key="4">
    <source>
        <dbReference type="ARBA" id="ARBA00022701"/>
    </source>
</evidence>
<keyword evidence="2" id="KW-0813">Transport</keyword>
<keyword evidence="5" id="KW-0547">Nucleotide-binding</keyword>
<comment type="caution">
    <text evidence="11">The sequence shown here is derived from an EMBL/GenBank/DDBJ whole genome shotgun (WGS) entry which is preliminary data.</text>
</comment>
<accession>A0A9P4J9U5</accession>
<dbReference type="OrthoDB" id="27603at2759"/>
<evidence type="ECO:0000256" key="2">
    <source>
        <dbReference type="ARBA" id="ARBA00022448"/>
    </source>
</evidence>
<dbReference type="GO" id="GO:0005874">
    <property type="term" value="C:microtubule"/>
    <property type="evidence" value="ECO:0007669"/>
    <property type="project" value="UniProtKB-KW"/>
</dbReference>
<evidence type="ECO:0008006" key="13">
    <source>
        <dbReference type="Google" id="ProtNLM"/>
    </source>
</evidence>
<organism evidence="11 12">
    <name type="scientific">Myriangium duriaei CBS 260.36</name>
    <dbReference type="NCBI Taxonomy" id="1168546"/>
    <lineage>
        <taxon>Eukaryota</taxon>
        <taxon>Fungi</taxon>
        <taxon>Dikarya</taxon>
        <taxon>Ascomycota</taxon>
        <taxon>Pezizomycotina</taxon>
        <taxon>Dothideomycetes</taxon>
        <taxon>Dothideomycetidae</taxon>
        <taxon>Myriangiales</taxon>
        <taxon>Myriangiaceae</taxon>
        <taxon>Myriangium</taxon>
    </lineage>
</organism>
<keyword evidence="9" id="KW-0206">Cytoskeleton</keyword>
<evidence type="ECO:0000313" key="12">
    <source>
        <dbReference type="Proteomes" id="UP000799439"/>
    </source>
</evidence>
<evidence type="ECO:0000256" key="3">
    <source>
        <dbReference type="ARBA" id="ARBA00022490"/>
    </source>
</evidence>
<keyword evidence="7" id="KW-0243">Dynein</keyword>
<evidence type="ECO:0000256" key="10">
    <source>
        <dbReference type="SAM" id="MobiDB-lite"/>
    </source>
</evidence>
<keyword evidence="6" id="KW-0067">ATP-binding</keyword>
<evidence type="ECO:0000256" key="8">
    <source>
        <dbReference type="ARBA" id="ARBA00023175"/>
    </source>
</evidence>
<sequence>MASVLPSHLDARHSNHNRIASTTSASSSSPQKKEIWSTLLSDVASSKKVPEKRLLVLGGTPDSQRDLIDSLAPEQPSAPQQQAQRRGNNDRAAKTRRIPLANRFALGYTYRDVQDVDGEDTLARISIYTLSEPAPEYAPLLDRLLTAAALPDTAVAILLDWAAPWSFVQDLRAWVRLLKDCLGRLPAAEQRVLEDNDARWRAWRDADGSAAGDGSGVVSVPLGPGEYDEPLGVPVVVVCQNTHEVERLEKEQAYKEVDFDFVLQFLRTVGLKHGAGLVYTMPNQPGQTRALMQWMMQIGEGLGMGKDEGLRHNVIDRDRVFVPPGWDSWGKIRVLREGFDIEGVSRAWSVDIQEALDSTQKGQADAQQFPPNDDESADTQTSTSTETLYATRVSNPKTTSSAPPTIEVQHVPDQTFLAAQLERLESFLAEDATAKKQRSTATPSSTSRRTPAPSDEAASRPSINDQIGPVQFNMGGIQYDADEALRRIKVHPFPVLPVLDSFPPSQC</sequence>
<keyword evidence="12" id="KW-1185">Reference proteome</keyword>
<dbReference type="InterPro" id="IPR022780">
    <property type="entry name" value="Dynein_light_int_chain"/>
</dbReference>
<evidence type="ECO:0000256" key="6">
    <source>
        <dbReference type="ARBA" id="ARBA00022840"/>
    </source>
</evidence>
<dbReference type="GO" id="GO:0005524">
    <property type="term" value="F:ATP binding"/>
    <property type="evidence" value="ECO:0007669"/>
    <property type="project" value="UniProtKB-KW"/>
</dbReference>
<protein>
    <recommendedName>
        <fullName evidence="13">Dynein light intermediate chain</fullName>
    </recommendedName>
</protein>
<gene>
    <name evidence="11" type="ORF">K461DRAFT_81200</name>
</gene>
<proteinExistence type="predicted"/>
<dbReference type="InterPro" id="IPR008467">
    <property type="entry name" value="Dynein1_light_intermed_chain"/>
</dbReference>
<dbReference type="Proteomes" id="UP000799439">
    <property type="component" value="Unassembled WGS sequence"/>
</dbReference>
<dbReference type="AlphaFoldDB" id="A0A9P4J9U5"/>
<evidence type="ECO:0000256" key="9">
    <source>
        <dbReference type="ARBA" id="ARBA00023212"/>
    </source>
</evidence>
<feature type="region of interest" description="Disordered" evidence="10">
    <location>
        <begin position="73"/>
        <end position="94"/>
    </location>
</feature>
<evidence type="ECO:0000256" key="7">
    <source>
        <dbReference type="ARBA" id="ARBA00023017"/>
    </source>
</evidence>
<evidence type="ECO:0000256" key="5">
    <source>
        <dbReference type="ARBA" id="ARBA00022741"/>
    </source>
</evidence>
<feature type="region of interest" description="Disordered" evidence="10">
    <location>
        <begin position="1"/>
        <end position="32"/>
    </location>
</feature>
<feature type="compositionally biased region" description="Low complexity" evidence="10">
    <location>
        <begin position="20"/>
        <end position="29"/>
    </location>
</feature>
<feature type="region of interest" description="Disordered" evidence="10">
    <location>
        <begin position="430"/>
        <end position="469"/>
    </location>
</feature>
<dbReference type="GO" id="GO:0035974">
    <property type="term" value="C:meiotic spindle pole body"/>
    <property type="evidence" value="ECO:0007669"/>
    <property type="project" value="TreeGrafter"/>
</dbReference>